<evidence type="ECO:0000313" key="3">
    <source>
        <dbReference type="Proteomes" id="UP000067523"/>
    </source>
</evidence>
<dbReference type="STRING" id="118060.ATZ35_10130"/>
<accession>A0A0U2XBK6</accession>
<dbReference type="InterPro" id="IPR016024">
    <property type="entry name" value="ARM-type_fold"/>
</dbReference>
<protein>
    <recommendedName>
        <fullName evidence="4">HEAT repeat domain-containing protein</fullName>
    </recommendedName>
</protein>
<organism evidence="2 3">
    <name type="scientific">Enterococcus rotai</name>
    <dbReference type="NCBI Taxonomy" id="118060"/>
    <lineage>
        <taxon>Bacteria</taxon>
        <taxon>Bacillati</taxon>
        <taxon>Bacillota</taxon>
        <taxon>Bacilli</taxon>
        <taxon>Lactobacillales</taxon>
        <taxon>Enterococcaceae</taxon>
        <taxon>Enterococcus</taxon>
    </lineage>
</organism>
<proteinExistence type="predicted"/>
<gene>
    <name evidence="2" type="ORF">ATZ35_10130</name>
</gene>
<name>A0A0U2XBK6_9ENTE</name>
<keyword evidence="3" id="KW-1185">Reference proteome</keyword>
<reference evidence="3" key="1">
    <citation type="submission" date="2015-12" db="EMBL/GenBank/DDBJ databases">
        <authorList>
            <person name="Lauer A."/>
            <person name="Humrighouse B."/>
            <person name="Loparev V."/>
            <person name="Shewmaker P.L."/>
            <person name="Whitney A.M."/>
            <person name="McLaughlin R.W."/>
        </authorList>
    </citation>
    <scope>NUCLEOTIDE SEQUENCE [LARGE SCALE GENOMIC DNA]</scope>
    <source>
        <strain evidence="3">LMG 26678</strain>
    </source>
</reference>
<evidence type="ECO:0008006" key="4">
    <source>
        <dbReference type="Google" id="ProtNLM"/>
    </source>
</evidence>
<sequence length="504" mass="59900">MNQTLLVLQMEQSEIKNTAAAIKYCYKKIIFNQENRLTYTKYLSQLLEEQTPKAFFNTFKELRAFSYGPSDWNWFDINESIVTSLSSINSASFWSWLVCHPNGYVRECALKKLSMESFENTLPFLLLTLNDHVENVRKRAEQAINNRFMQENEATILFSFPLIKRLKELEQKENLDVYDRLNTNLLNRFSLLEKAQESKDIYISRYGFELSFQLKEQHRAQGIKNGLGKKDRMILRWTFNEILKEDQWENKYLAHLLSHPQMIIRKLACEWCYNNRMKEERMIPKLLDQTVAINYLALDYVKKHFPEIDCREYYLQHLKDNPINAIHGLAILQDQRDQERMLPLINSRKKKIRVSVLNWIDCLPLDEQLPVYMDCLSDPSRDVRNKAIAQLIKHYSLSIKEWLIPLFKEKKESRSQLSIIKILGEESRKDYFYDLVSLYVYASDQSVKDKIELQLAGWILSWNRRFFFRFSLKDKVELAYLMNKNYEGYSASVLDVLRQVLGAK</sequence>
<feature type="coiled-coil region" evidence="1">
    <location>
        <begin position="126"/>
        <end position="153"/>
    </location>
</feature>
<dbReference type="SUPFAM" id="SSF48371">
    <property type="entry name" value="ARM repeat"/>
    <property type="match status" value="1"/>
</dbReference>
<dbReference type="Proteomes" id="UP000067523">
    <property type="component" value="Chromosome"/>
</dbReference>
<evidence type="ECO:0000256" key="1">
    <source>
        <dbReference type="SAM" id="Coils"/>
    </source>
</evidence>
<evidence type="ECO:0000313" key="2">
    <source>
        <dbReference type="EMBL" id="ALS37496.1"/>
    </source>
</evidence>
<dbReference type="RefSeq" id="WP_208927153.1">
    <property type="nucleotide sequence ID" value="NZ_CP013655.1"/>
</dbReference>
<dbReference type="KEGG" id="erx:ATZ35_10130"/>
<dbReference type="EMBL" id="CP013655">
    <property type="protein sequence ID" value="ALS37496.1"/>
    <property type="molecule type" value="Genomic_DNA"/>
</dbReference>
<dbReference type="AlphaFoldDB" id="A0A0U2XBK6"/>
<keyword evidence="1" id="KW-0175">Coiled coil</keyword>